<dbReference type="SUPFAM" id="SSF56112">
    <property type="entry name" value="Protein kinase-like (PK-like)"/>
    <property type="match status" value="1"/>
</dbReference>
<name>A0A319D159_9EURO</name>
<dbReference type="Gene3D" id="3.90.1200.10">
    <property type="match status" value="1"/>
</dbReference>
<feature type="domain" description="Aminoglycoside phosphotransferase" evidence="1">
    <location>
        <begin position="71"/>
        <end position="304"/>
    </location>
</feature>
<reference evidence="2 3" key="1">
    <citation type="submission" date="2018-02" db="EMBL/GenBank/DDBJ databases">
        <title>The genomes of Aspergillus section Nigri reveals drivers in fungal speciation.</title>
        <authorList>
            <consortium name="DOE Joint Genome Institute"/>
            <person name="Vesth T.C."/>
            <person name="Nybo J."/>
            <person name="Theobald S."/>
            <person name="Brandl J."/>
            <person name="Frisvad J.C."/>
            <person name="Nielsen K.F."/>
            <person name="Lyhne E.K."/>
            <person name="Kogle M.E."/>
            <person name="Kuo A."/>
            <person name="Riley R."/>
            <person name="Clum A."/>
            <person name="Nolan M."/>
            <person name="Lipzen A."/>
            <person name="Salamov A."/>
            <person name="Henrissat B."/>
            <person name="Wiebenga A."/>
            <person name="De vries R.P."/>
            <person name="Grigoriev I.V."/>
            <person name="Mortensen U.H."/>
            <person name="Andersen M.R."/>
            <person name="Baker S.E."/>
        </authorList>
    </citation>
    <scope>NUCLEOTIDE SEQUENCE [LARGE SCALE GENOMIC DNA]</scope>
    <source>
        <strain evidence="2 3">CBS 707.79</strain>
    </source>
</reference>
<evidence type="ECO:0000259" key="1">
    <source>
        <dbReference type="Pfam" id="PF01636"/>
    </source>
</evidence>
<dbReference type="Pfam" id="PF01636">
    <property type="entry name" value="APH"/>
    <property type="match status" value="1"/>
</dbReference>
<dbReference type="InterPro" id="IPR051678">
    <property type="entry name" value="AGP_Transferase"/>
</dbReference>
<gene>
    <name evidence="2" type="ORF">BO71DRAFT_401953</name>
</gene>
<dbReference type="InterPro" id="IPR002575">
    <property type="entry name" value="Aminoglycoside_PTrfase"/>
</dbReference>
<dbReference type="Proteomes" id="UP000247810">
    <property type="component" value="Unassembled WGS sequence"/>
</dbReference>
<accession>A0A319D159</accession>
<evidence type="ECO:0000313" key="2">
    <source>
        <dbReference type="EMBL" id="PYH90749.1"/>
    </source>
</evidence>
<dbReference type="InterPro" id="IPR011009">
    <property type="entry name" value="Kinase-like_dom_sf"/>
</dbReference>
<sequence>MGASANNSLPEPFPEETIVSLLEAIGLGRPAFIKPLTVTAAFHIIYVLTYPRDAIAHRLRPDSLPSDPSSGVDLILRISGDHVPRIKTENETAILTWLRENTSIPVPDVVAFDVTTANILGHEYQITNRCPGEAISDIYDTLSPTQLDSILLQLMHMLAELHQHPFTEIGGLSFSPDNTTTTTVGPMLDEHFWFICDIPHYFPPTETFTSLNYSGPFATFTAYVTAAVNSYVHVASIHPSLQAPLHPFLPRIAAFLAALPNHASTLNTTPIYLAHKDLHFANILYDTATDRITAILDWEFAGTVPYPQWDPVRAFLWNAKPGKESFDEKYRLRDRFWELCHENGKGFLAETAFGNELQESAHLVRNSLRGITTNVPKELHPEAVEKWFKDLETGLQAFGV</sequence>
<dbReference type="PANTHER" id="PTHR21310:SF15">
    <property type="entry name" value="AMINOGLYCOSIDE PHOSPHOTRANSFERASE DOMAIN-CONTAINING PROTEIN"/>
    <property type="match status" value="1"/>
</dbReference>
<organism evidence="2 3">
    <name type="scientific">Aspergillus ellipticus CBS 707.79</name>
    <dbReference type="NCBI Taxonomy" id="1448320"/>
    <lineage>
        <taxon>Eukaryota</taxon>
        <taxon>Fungi</taxon>
        <taxon>Dikarya</taxon>
        <taxon>Ascomycota</taxon>
        <taxon>Pezizomycotina</taxon>
        <taxon>Eurotiomycetes</taxon>
        <taxon>Eurotiomycetidae</taxon>
        <taxon>Eurotiales</taxon>
        <taxon>Aspergillaceae</taxon>
        <taxon>Aspergillus</taxon>
        <taxon>Aspergillus subgen. Circumdati</taxon>
    </lineage>
</organism>
<keyword evidence="3" id="KW-1185">Reference proteome</keyword>
<dbReference type="EMBL" id="KZ825969">
    <property type="protein sequence ID" value="PYH90749.1"/>
    <property type="molecule type" value="Genomic_DNA"/>
</dbReference>
<evidence type="ECO:0000313" key="3">
    <source>
        <dbReference type="Proteomes" id="UP000247810"/>
    </source>
</evidence>
<dbReference type="OrthoDB" id="428260at2759"/>
<dbReference type="VEuPathDB" id="FungiDB:BO71DRAFT_401953"/>
<dbReference type="AlphaFoldDB" id="A0A319D159"/>
<dbReference type="STRING" id="1448320.A0A319D159"/>
<protein>
    <submittedName>
        <fullName evidence="2">APH-domain-containing protein</fullName>
    </submittedName>
</protein>
<proteinExistence type="predicted"/>
<dbReference type="PANTHER" id="PTHR21310">
    <property type="entry name" value="AMINOGLYCOSIDE PHOSPHOTRANSFERASE-RELATED-RELATED"/>
    <property type="match status" value="1"/>
</dbReference>